<reference evidence="2 3" key="1">
    <citation type="journal article" date="2018" name="Nat. Ecol. Evol.">
        <title>Pezizomycetes genomes reveal the molecular basis of ectomycorrhizal truffle lifestyle.</title>
        <authorList>
            <person name="Murat C."/>
            <person name="Payen T."/>
            <person name="Noel B."/>
            <person name="Kuo A."/>
            <person name="Morin E."/>
            <person name="Chen J."/>
            <person name="Kohler A."/>
            <person name="Krizsan K."/>
            <person name="Balestrini R."/>
            <person name="Da Silva C."/>
            <person name="Montanini B."/>
            <person name="Hainaut M."/>
            <person name="Levati E."/>
            <person name="Barry K.W."/>
            <person name="Belfiori B."/>
            <person name="Cichocki N."/>
            <person name="Clum A."/>
            <person name="Dockter R.B."/>
            <person name="Fauchery L."/>
            <person name="Guy J."/>
            <person name="Iotti M."/>
            <person name="Le Tacon F."/>
            <person name="Lindquist E.A."/>
            <person name="Lipzen A."/>
            <person name="Malagnac F."/>
            <person name="Mello A."/>
            <person name="Molinier V."/>
            <person name="Miyauchi S."/>
            <person name="Poulain J."/>
            <person name="Riccioni C."/>
            <person name="Rubini A."/>
            <person name="Sitrit Y."/>
            <person name="Splivallo R."/>
            <person name="Traeger S."/>
            <person name="Wang M."/>
            <person name="Zifcakova L."/>
            <person name="Wipf D."/>
            <person name="Zambonelli A."/>
            <person name="Paolocci F."/>
            <person name="Nowrousian M."/>
            <person name="Ottonello S."/>
            <person name="Baldrian P."/>
            <person name="Spatafora J.W."/>
            <person name="Henrissat B."/>
            <person name="Nagy L.G."/>
            <person name="Aury J.M."/>
            <person name="Wincker P."/>
            <person name="Grigoriev I.V."/>
            <person name="Bonfante P."/>
            <person name="Martin F.M."/>
        </authorList>
    </citation>
    <scope>NUCLEOTIDE SEQUENCE [LARGE SCALE GENOMIC DNA]</scope>
    <source>
        <strain evidence="2 3">ATCC MYA-4762</strain>
    </source>
</reference>
<name>A0A3N4LAD5_9PEZI</name>
<dbReference type="OrthoDB" id="2270193at2759"/>
<feature type="region of interest" description="Disordered" evidence="1">
    <location>
        <begin position="1"/>
        <end position="23"/>
    </location>
</feature>
<dbReference type="Proteomes" id="UP000267821">
    <property type="component" value="Unassembled WGS sequence"/>
</dbReference>
<gene>
    <name evidence="2" type="ORF">L211DRAFT_691715</name>
</gene>
<protein>
    <submittedName>
        <fullName evidence="2">Uncharacterized protein</fullName>
    </submittedName>
</protein>
<proteinExistence type="predicted"/>
<accession>A0A3N4LAD5</accession>
<evidence type="ECO:0000313" key="3">
    <source>
        <dbReference type="Proteomes" id="UP000267821"/>
    </source>
</evidence>
<dbReference type="EMBL" id="ML121614">
    <property type="protein sequence ID" value="RPB18698.1"/>
    <property type="molecule type" value="Genomic_DNA"/>
</dbReference>
<evidence type="ECO:0000313" key="2">
    <source>
        <dbReference type="EMBL" id="RPB18698.1"/>
    </source>
</evidence>
<dbReference type="AlphaFoldDB" id="A0A3N4LAD5"/>
<dbReference type="InParanoid" id="A0A3N4LAD5"/>
<feature type="region of interest" description="Disordered" evidence="1">
    <location>
        <begin position="71"/>
        <end position="97"/>
    </location>
</feature>
<keyword evidence="3" id="KW-1185">Reference proteome</keyword>
<organism evidence="2 3">
    <name type="scientific">Terfezia boudieri ATCC MYA-4762</name>
    <dbReference type="NCBI Taxonomy" id="1051890"/>
    <lineage>
        <taxon>Eukaryota</taxon>
        <taxon>Fungi</taxon>
        <taxon>Dikarya</taxon>
        <taxon>Ascomycota</taxon>
        <taxon>Pezizomycotina</taxon>
        <taxon>Pezizomycetes</taxon>
        <taxon>Pezizales</taxon>
        <taxon>Pezizaceae</taxon>
        <taxon>Terfezia</taxon>
    </lineage>
</organism>
<sequence>MFPDLTDSSKLDKAGAESSDWTNSKQVHVIEATKCAIANIPQQKVLDTTVSINWCAIGQQGQGRICNLQIPVQEGGSGSSTMDRRGESESRGPQNGL</sequence>
<evidence type="ECO:0000256" key="1">
    <source>
        <dbReference type="SAM" id="MobiDB-lite"/>
    </source>
</evidence>